<feature type="non-terminal residue" evidence="1">
    <location>
        <position position="1"/>
    </location>
</feature>
<protein>
    <recommendedName>
        <fullName evidence="3">Nidogen G2 beta-barrel domain-containing protein</fullName>
    </recommendedName>
</protein>
<evidence type="ECO:0000313" key="2">
    <source>
        <dbReference type="Proteomes" id="UP000053875"/>
    </source>
</evidence>
<dbReference type="EMBL" id="KL215446">
    <property type="protein sequence ID" value="KFV64682.1"/>
    <property type="molecule type" value="Genomic_DNA"/>
</dbReference>
<evidence type="ECO:0008006" key="3">
    <source>
        <dbReference type="Google" id="ProtNLM"/>
    </source>
</evidence>
<reference evidence="1 2" key="1">
    <citation type="submission" date="2014-04" db="EMBL/GenBank/DDBJ databases">
        <title>Genome evolution of avian class.</title>
        <authorList>
            <person name="Zhang G."/>
            <person name="Li C."/>
        </authorList>
    </citation>
    <scope>NUCLEOTIDE SEQUENCE [LARGE SCALE GENOMIC DNA]</scope>
    <source>
        <strain evidence="1">BGI_N307</strain>
    </source>
</reference>
<gene>
    <name evidence="1" type="ORF">N307_01683</name>
</gene>
<organism evidence="1 2">
    <name type="scientific">Dryobates pubescens</name>
    <name type="common">Downy woodpecker</name>
    <name type="synonym">Picoides pubescens</name>
    <dbReference type="NCBI Taxonomy" id="118200"/>
    <lineage>
        <taxon>Eukaryota</taxon>
        <taxon>Metazoa</taxon>
        <taxon>Chordata</taxon>
        <taxon>Craniata</taxon>
        <taxon>Vertebrata</taxon>
        <taxon>Euteleostomi</taxon>
        <taxon>Archelosauria</taxon>
        <taxon>Archosauria</taxon>
        <taxon>Dinosauria</taxon>
        <taxon>Saurischia</taxon>
        <taxon>Theropoda</taxon>
        <taxon>Coelurosauria</taxon>
        <taxon>Aves</taxon>
        <taxon>Neognathae</taxon>
        <taxon>Neoaves</taxon>
        <taxon>Telluraves</taxon>
        <taxon>Coraciimorphae</taxon>
        <taxon>Piciformes</taxon>
        <taxon>Picidae</taxon>
        <taxon>Dryobates</taxon>
    </lineage>
</organism>
<evidence type="ECO:0000313" key="1">
    <source>
        <dbReference type="EMBL" id="KFV64682.1"/>
    </source>
</evidence>
<feature type="non-terminal residue" evidence="1">
    <location>
        <position position="55"/>
    </location>
</feature>
<dbReference type="AlphaFoldDB" id="A0A093GCR1"/>
<sequence length="55" mass="6453">NGLKLEQGRFRLVIRRKFFTMRVVKHWNRLSRDVVEAPSLETFKIRLGVALGSLI</sequence>
<dbReference type="Proteomes" id="UP000053875">
    <property type="component" value="Unassembled WGS sequence"/>
</dbReference>
<accession>A0A093GCR1</accession>
<keyword evidence="2" id="KW-1185">Reference proteome</keyword>
<name>A0A093GCR1_DRYPU</name>
<proteinExistence type="predicted"/>